<dbReference type="Gene3D" id="3.30.420.150">
    <property type="entry name" value="Exopolyphosphatase. Domain 2"/>
    <property type="match status" value="1"/>
</dbReference>
<evidence type="ECO:0000256" key="2">
    <source>
        <dbReference type="ARBA" id="ARBA00022801"/>
    </source>
</evidence>
<keyword evidence="4" id="KW-0547">Nucleotide-binding</keyword>
<dbReference type="GO" id="GO:0017110">
    <property type="term" value="F:nucleoside diphosphate phosphatase activity"/>
    <property type="evidence" value="ECO:0007669"/>
    <property type="project" value="TreeGrafter"/>
</dbReference>
<keyword evidence="5" id="KW-1133">Transmembrane helix</keyword>
<evidence type="ECO:0000256" key="5">
    <source>
        <dbReference type="SAM" id="Phobius"/>
    </source>
</evidence>
<feature type="chain" id="PRO_5012859686" evidence="6">
    <location>
        <begin position="19"/>
        <end position="435"/>
    </location>
</feature>
<dbReference type="GO" id="GO:0005524">
    <property type="term" value="F:ATP binding"/>
    <property type="evidence" value="ECO:0007669"/>
    <property type="project" value="UniProtKB-KW"/>
</dbReference>
<dbReference type="PANTHER" id="PTHR11782:SF83">
    <property type="entry name" value="GUANOSINE-DIPHOSPHATASE"/>
    <property type="match status" value="1"/>
</dbReference>
<proteinExistence type="inferred from homology"/>
<reference evidence="7" key="1">
    <citation type="submission" date="2016-10" db="EMBL/GenBank/DDBJ databases">
        <authorList>
            <person name="Benchimol M."/>
            <person name="Almeida L.G."/>
            <person name="Vasconcelos A.T."/>
            <person name="Perreira-Neves A."/>
            <person name="Rosa I.A."/>
            <person name="Tasca T."/>
            <person name="Bogo M.R."/>
            <person name="de Souza W."/>
        </authorList>
    </citation>
    <scope>NUCLEOTIDE SEQUENCE [LARGE SCALE GENOMIC DNA]</scope>
    <source>
        <strain evidence="7">K</strain>
    </source>
</reference>
<feature type="active site" description="Proton acceptor" evidence="3">
    <location>
        <position position="146"/>
    </location>
</feature>
<feature type="signal peptide" evidence="6">
    <location>
        <begin position="1"/>
        <end position="18"/>
    </location>
</feature>
<evidence type="ECO:0000313" key="7">
    <source>
        <dbReference type="EMBL" id="OHS96566.1"/>
    </source>
</evidence>
<feature type="transmembrane region" description="Helical" evidence="5">
    <location>
        <begin position="399"/>
        <end position="421"/>
    </location>
</feature>
<dbReference type="Gene3D" id="3.30.420.40">
    <property type="match status" value="1"/>
</dbReference>
<keyword evidence="4" id="KW-0067">ATP-binding</keyword>
<dbReference type="GO" id="GO:0009134">
    <property type="term" value="P:nucleoside diphosphate catabolic process"/>
    <property type="evidence" value="ECO:0007669"/>
    <property type="project" value="TreeGrafter"/>
</dbReference>
<dbReference type="GO" id="GO:0016020">
    <property type="term" value="C:membrane"/>
    <property type="evidence" value="ECO:0007669"/>
    <property type="project" value="TreeGrafter"/>
</dbReference>
<dbReference type="CDD" id="cd24003">
    <property type="entry name" value="ASKHA_NBD_GDA1_CD39_NTPase"/>
    <property type="match status" value="1"/>
</dbReference>
<evidence type="ECO:0000256" key="1">
    <source>
        <dbReference type="ARBA" id="ARBA00009283"/>
    </source>
</evidence>
<evidence type="ECO:0000256" key="6">
    <source>
        <dbReference type="SAM" id="SignalP"/>
    </source>
</evidence>
<keyword evidence="6" id="KW-0732">Signal</keyword>
<comment type="similarity">
    <text evidence="1">Belongs to the GDA1/CD39 NTPase family.</text>
</comment>
<keyword evidence="2" id="KW-0378">Hydrolase</keyword>
<dbReference type="RefSeq" id="XP_068349703.1">
    <property type="nucleotide sequence ID" value="XM_068511331.1"/>
</dbReference>
<feature type="binding site" evidence="4">
    <location>
        <begin position="175"/>
        <end position="179"/>
    </location>
    <ligand>
        <name>ATP</name>
        <dbReference type="ChEBI" id="CHEBI:30616"/>
    </ligand>
</feature>
<comment type="caution">
    <text evidence="7">The sequence shown here is derived from an EMBL/GenBank/DDBJ whole genome shotgun (WGS) entry which is preliminary data.</text>
</comment>
<evidence type="ECO:0000256" key="4">
    <source>
        <dbReference type="PIRSR" id="PIRSR600407-2"/>
    </source>
</evidence>
<dbReference type="EMBL" id="MLAK01001169">
    <property type="protein sequence ID" value="OHS96566.1"/>
    <property type="molecule type" value="Genomic_DNA"/>
</dbReference>
<gene>
    <name evidence="7" type="ORF">TRFO_37275</name>
</gene>
<dbReference type="PANTHER" id="PTHR11782">
    <property type="entry name" value="ADENOSINE/GUANOSINE DIPHOSPHATASE"/>
    <property type="match status" value="1"/>
</dbReference>
<evidence type="ECO:0000256" key="3">
    <source>
        <dbReference type="PIRSR" id="PIRSR600407-1"/>
    </source>
</evidence>
<dbReference type="GeneID" id="94846035"/>
<accession>A0A1J4JBK8</accession>
<dbReference type="AlphaFoldDB" id="A0A1J4JBK8"/>
<dbReference type="InterPro" id="IPR000407">
    <property type="entry name" value="GDA1_CD39_NTPase"/>
</dbReference>
<name>A0A1J4JBK8_9EUKA</name>
<dbReference type="Pfam" id="PF01150">
    <property type="entry name" value="GDA1_CD39"/>
    <property type="match status" value="1"/>
</dbReference>
<dbReference type="OrthoDB" id="6372431at2759"/>
<dbReference type="VEuPathDB" id="TrichDB:TRFO_37275"/>
<sequence length="435" mass="48931">MNILFFLLSFSFSKTRYGIMIDAGSSGTRAHIYTWKSTKDIPNVQPAPANGSKPWLIKIKIPLASAAKNMSLIDTIFKQVIIYASERIPAAYLEKTRIYVYATAGMRLLSDIDQEIVINKTFDYLTAHSPFKVKRKNVRVIDGIEEGIFGWLSVNHLLGNFINKKPTVGALDMGGASFQIALEVGAKEKPLQVVSVGSKRIPMYSYSYLGYGANEALKSLTRSLYAITPSTVQTFEHPCYPKGYKNTYKDRNFIGTGDFEKCSTLTEQIMLQATSFSSINVPSLSTTNEFVAMASFYYANTFLKLSETSSLAELKDASTKFCATEWNEIIKTNEDNEFTSTYCWYSIYQWNVLSKGYHFEDGKTKVAKLDEINGAELSWTIGAMLSHVAEIEIDEEPNIAYPVLIAANIFAFLILLPIYAISERRRKAPRRYSMK</sequence>
<keyword evidence="8" id="KW-1185">Reference proteome</keyword>
<dbReference type="Proteomes" id="UP000179807">
    <property type="component" value="Unassembled WGS sequence"/>
</dbReference>
<evidence type="ECO:0000313" key="8">
    <source>
        <dbReference type="Proteomes" id="UP000179807"/>
    </source>
</evidence>
<keyword evidence="5" id="KW-0812">Transmembrane</keyword>
<protein>
    <submittedName>
        <fullName evidence="7">Uncharacterized protein</fullName>
    </submittedName>
</protein>
<organism evidence="7 8">
    <name type="scientific">Tritrichomonas foetus</name>
    <dbReference type="NCBI Taxonomy" id="1144522"/>
    <lineage>
        <taxon>Eukaryota</taxon>
        <taxon>Metamonada</taxon>
        <taxon>Parabasalia</taxon>
        <taxon>Tritrichomonadida</taxon>
        <taxon>Tritrichomonadidae</taxon>
        <taxon>Tritrichomonas</taxon>
    </lineage>
</organism>
<keyword evidence="5" id="KW-0472">Membrane</keyword>